<evidence type="ECO:0000313" key="2">
    <source>
        <dbReference type="EMBL" id="GAA4532861.1"/>
    </source>
</evidence>
<proteinExistence type="predicted"/>
<dbReference type="InterPro" id="IPR032710">
    <property type="entry name" value="NTF2-like_dom_sf"/>
</dbReference>
<protein>
    <recommendedName>
        <fullName evidence="1">SnoaL-like domain-containing protein</fullName>
    </recommendedName>
</protein>
<dbReference type="InterPro" id="IPR037401">
    <property type="entry name" value="SnoaL-like"/>
</dbReference>
<sequence length="119" mass="13495">MTTGVIERYLDCLAAHDWDGLATTIADEGLTREGPFCDVVEGKQHYVAYLRKVLTNLAGHRLDVQRVSHVNPRLSYVELTEAFEIDGVTKRWPECILFERGDDGLISRVSVFFKQPEAQ</sequence>
<name>A0ABP8RAG5_9MYCO</name>
<evidence type="ECO:0000259" key="1">
    <source>
        <dbReference type="Pfam" id="PF12680"/>
    </source>
</evidence>
<comment type="caution">
    <text evidence="2">The sequence shown here is derived from an EMBL/GenBank/DDBJ whole genome shotgun (WGS) entry which is preliminary data.</text>
</comment>
<dbReference type="EMBL" id="BAABGF010000001">
    <property type="protein sequence ID" value="GAA4532861.1"/>
    <property type="molecule type" value="Genomic_DNA"/>
</dbReference>
<dbReference type="Proteomes" id="UP001501417">
    <property type="component" value="Unassembled WGS sequence"/>
</dbReference>
<feature type="domain" description="SnoaL-like" evidence="1">
    <location>
        <begin position="6"/>
        <end position="108"/>
    </location>
</feature>
<dbReference type="Pfam" id="PF12680">
    <property type="entry name" value="SnoaL_2"/>
    <property type="match status" value="1"/>
</dbReference>
<dbReference type="RefSeq" id="WP_264043880.1">
    <property type="nucleotide sequence ID" value="NZ_BAABGF010000001.1"/>
</dbReference>
<dbReference type="Gene3D" id="3.10.450.50">
    <property type="match status" value="1"/>
</dbReference>
<accession>A0ABP8RAG5</accession>
<reference evidence="3" key="1">
    <citation type="journal article" date="2019" name="Int. J. Syst. Evol. Microbiol.">
        <title>The Global Catalogue of Microorganisms (GCM) 10K type strain sequencing project: providing services to taxonomists for standard genome sequencing and annotation.</title>
        <authorList>
            <consortium name="The Broad Institute Genomics Platform"/>
            <consortium name="The Broad Institute Genome Sequencing Center for Infectious Disease"/>
            <person name="Wu L."/>
            <person name="Ma J."/>
        </authorList>
    </citation>
    <scope>NUCLEOTIDE SEQUENCE [LARGE SCALE GENOMIC DNA]</scope>
    <source>
        <strain evidence="3">JCM 17782</strain>
    </source>
</reference>
<gene>
    <name evidence="2" type="ORF">GCM10023161_02890</name>
</gene>
<keyword evidence="3" id="KW-1185">Reference proteome</keyword>
<evidence type="ECO:0000313" key="3">
    <source>
        <dbReference type="Proteomes" id="UP001501417"/>
    </source>
</evidence>
<dbReference type="SUPFAM" id="SSF54427">
    <property type="entry name" value="NTF2-like"/>
    <property type="match status" value="1"/>
</dbReference>
<organism evidence="2 3">
    <name type="scientific">Mycobacterium paraffinicum</name>
    <dbReference type="NCBI Taxonomy" id="53378"/>
    <lineage>
        <taxon>Bacteria</taxon>
        <taxon>Bacillati</taxon>
        <taxon>Actinomycetota</taxon>
        <taxon>Actinomycetes</taxon>
        <taxon>Mycobacteriales</taxon>
        <taxon>Mycobacteriaceae</taxon>
        <taxon>Mycobacterium</taxon>
    </lineage>
</organism>